<dbReference type="AlphaFoldDB" id="A0AAW9DS56"/>
<keyword evidence="2" id="KW-1185">Reference proteome</keyword>
<sequence>MIHLLKLAVGVRDVLHLADIQRERAVVRPPLRHQTRSFPRRAAELVDGGSIYWVIGGAILARQLVLDVIEDRWDDDTRCAGVVLDPHLVRVAARPMRPFQGWRYLTEEDAPMDITMSEAMRADALPAEMQRSLRALALLP</sequence>
<dbReference type="Proteomes" id="UP001279553">
    <property type="component" value="Unassembled WGS sequence"/>
</dbReference>
<dbReference type="EMBL" id="JAWXYB010000018">
    <property type="protein sequence ID" value="MDX5931914.1"/>
    <property type="molecule type" value="Genomic_DNA"/>
</dbReference>
<evidence type="ECO:0000313" key="1">
    <source>
        <dbReference type="EMBL" id="MDX5931914.1"/>
    </source>
</evidence>
<dbReference type="InterPro" id="IPR008320">
    <property type="entry name" value="UCP032025"/>
</dbReference>
<evidence type="ECO:0000313" key="2">
    <source>
        <dbReference type="Proteomes" id="UP001279553"/>
    </source>
</evidence>
<reference evidence="1 2" key="1">
    <citation type="submission" date="2023-11" db="EMBL/GenBank/DDBJ databases">
        <title>MicrobeMod: A computational toolkit for identifying prokaryotic methylation and restriction-modification with nanopore sequencing.</title>
        <authorList>
            <person name="Crits-Christoph A."/>
            <person name="Kang S.C."/>
            <person name="Lee H."/>
            <person name="Ostrov N."/>
        </authorList>
    </citation>
    <scope>NUCLEOTIDE SEQUENCE [LARGE SCALE GENOMIC DNA]</scope>
    <source>
        <strain evidence="1 2">DSMZ 700</strain>
    </source>
</reference>
<organism evidence="1 2">
    <name type="scientific">Acidiphilium acidophilum</name>
    <name type="common">Thiobacillus acidophilus</name>
    <dbReference type="NCBI Taxonomy" id="76588"/>
    <lineage>
        <taxon>Bacteria</taxon>
        <taxon>Pseudomonadati</taxon>
        <taxon>Pseudomonadota</taxon>
        <taxon>Alphaproteobacteria</taxon>
        <taxon>Acetobacterales</taxon>
        <taxon>Acidocellaceae</taxon>
        <taxon>Acidiphilium</taxon>
    </lineage>
</organism>
<dbReference type="PIRSF" id="PIRSF032025">
    <property type="entry name" value="UCP032025"/>
    <property type="match status" value="1"/>
</dbReference>
<name>A0AAW9DS56_ACIAO</name>
<dbReference type="RefSeq" id="WP_319614792.1">
    <property type="nucleotide sequence ID" value="NZ_JAWXYB010000018.1"/>
</dbReference>
<gene>
    <name evidence="1" type="ORF">SIL87_14195</name>
</gene>
<comment type="caution">
    <text evidence="1">The sequence shown here is derived from an EMBL/GenBank/DDBJ whole genome shotgun (WGS) entry which is preliminary data.</text>
</comment>
<protein>
    <submittedName>
        <fullName evidence="1">DUF1489 domain-containing protein</fullName>
    </submittedName>
</protein>
<dbReference type="Pfam" id="PF07370">
    <property type="entry name" value="DUF1489"/>
    <property type="match status" value="1"/>
</dbReference>
<proteinExistence type="predicted"/>
<accession>A0AAW9DS56</accession>